<evidence type="ECO:0000313" key="2">
    <source>
        <dbReference type="Proteomes" id="UP000756921"/>
    </source>
</evidence>
<protein>
    <submittedName>
        <fullName evidence="1">Uncharacterized protein</fullName>
    </submittedName>
</protein>
<comment type="caution">
    <text evidence="1">The sequence shown here is derived from an EMBL/GenBank/DDBJ whole genome shotgun (WGS) entry which is preliminary data.</text>
</comment>
<gene>
    <name evidence="1" type="ORF">PMIN01_04793</name>
</gene>
<sequence>MPSPTPFHSLTPSRPASPFFSPRLQPLYTLHHETFHPCSSLPTHTAHTYTSRSEALHQMDSRVWDLFFADPIGGTLEYDGPRLDSELGGDGVVAKYALRRVGSGDVVDMFWIQKRDGSGCCRGA</sequence>
<proteinExistence type="predicted"/>
<keyword evidence="2" id="KW-1185">Reference proteome</keyword>
<dbReference type="AlphaFoldDB" id="A0A9P6GMV8"/>
<accession>A0A9P6GMV8</accession>
<organism evidence="1 2">
    <name type="scientific">Paraphaeosphaeria minitans</name>
    <dbReference type="NCBI Taxonomy" id="565426"/>
    <lineage>
        <taxon>Eukaryota</taxon>
        <taxon>Fungi</taxon>
        <taxon>Dikarya</taxon>
        <taxon>Ascomycota</taxon>
        <taxon>Pezizomycotina</taxon>
        <taxon>Dothideomycetes</taxon>
        <taxon>Pleosporomycetidae</taxon>
        <taxon>Pleosporales</taxon>
        <taxon>Massarineae</taxon>
        <taxon>Didymosphaeriaceae</taxon>
        <taxon>Paraphaeosphaeria</taxon>
    </lineage>
</organism>
<evidence type="ECO:0000313" key="1">
    <source>
        <dbReference type="EMBL" id="KAF9737014.1"/>
    </source>
</evidence>
<dbReference type="Proteomes" id="UP000756921">
    <property type="component" value="Unassembled WGS sequence"/>
</dbReference>
<reference evidence="1" key="1">
    <citation type="journal article" date="2020" name="Mol. Plant Microbe Interact.">
        <title>Genome Sequence of the Biocontrol Agent Coniothyrium minitans strain Conio (IMI 134523).</title>
        <authorList>
            <person name="Patel D."/>
            <person name="Shittu T.A."/>
            <person name="Baroncelli R."/>
            <person name="Muthumeenakshi S."/>
            <person name="Osborne T.H."/>
            <person name="Janganan T.K."/>
            <person name="Sreenivasaprasad S."/>
        </authorList>
    </citation>
    <scope>NUCLEOTIDE SEQUENCE</scope>
    <source>
        <strain evidence="1">Conio</strain>
    </source>
</reference>
<dbReference type="EMBL" id="WJXW01000004">
    <property type="protein sequence ID" value="KAF9737014.1"/>
    <property type="molecule type" value="Genomic_DNA"/>
</dbReference>
<name>A0A9P6GMV8_9PLEO</name>